<dbReference type="EMBL" id="QAMZ01000043">
    <property type="protein sequence ID" value="PWL53063.1"/>
    <property type="molecule type" value="Genomic_DNA"/>
</dbReference>
<feature type="region of interest" description="Disordered" evidence="1">
    <location>
        <begin position="45"/>
        <end position="66"/>
    </location>
</feature>
<reference evidence="2 6" key="2">
    <citation type="submission" date="2018-03" db="EMBL/GenBank/DDBJ databases">
        <title>The uncultured portion of the human microbiome is neutrally assembled.</title>
        <authorList>
            <person name="Jeraldo P."/>
            <person name="Boardman L."/>
            <person name="White B.A."/>
            <person name="Nelson H."/>
            <person name="Goldenfeld N."/>
            <person name="Chia N."/>
        </authorList>
    </citation>
    <scope>NUCLEOTIDE SEQUENCE [LARGE SCALE GENOMIC DNA]</scope>
    <source>
        <strain evidence="2">CIM:MAG 903</strain>
    </source>
</reference>
<dbReference type="EMBL" id="FOOE01000001">
    <property type="protein sequence ID" value="SFF51581.1"/>
    <property type="molecule type" value="Genomic_DNA"/>
</dbReference>
<keyword evidence="5" id="KW-1185">Reference proteome</keyword>
<proteinExistence type="predicted"/>
<evidence type="ECO:0000313" key="5">
    <source>
        <dbReference type="Proteomes" id="UP000182135"/>
    </source>
</evidence>
<dbReference type="AlphaFoldDB" id="A0A1I2JFX5"/>
<gene>
    <name evidence="3" type="ORF">DBY38_07000</name>
    <name evidence="2" type="ORF">DBY38_09325</name>
    <name evidence="4" type="ORF">SAMN04487885_101297</name>
</gene>
<dbReference type="Proteomes" id="UP000246114">
    <property type="component" value="Unassembled WGS sequence"/>
</dbReference>
<accession>A0A1I2JFX5</accession>
<dbReference type="OrthoDB" id="2068061at2"/>
<evidence type="ECO:0000313" key="2">
    <source>
        <dbReference type="EMBL" id="PWL53063.1"/>
    </source>
</evidence>
<name>A0A1I2JFX5_9CLOT</name>
<dbReference type="RefSeq" id="WP_099335460.1">
    <property type="nucleotide sequence ID" value="NZ_BAAACD010000019.1"/>
</dbReference>
<dbReference type="STRING" id="1529.SAMN04487885_101297"/>
<dbReference type="GeneID" id="90544595"/>
<dbReference type="EMBL" id="QAMZ01000036">
    <property type="protein sequence ID" value="PWL53470.1"/>
    <property type="molecule type" value="Genomic_DNA"/>
</dbReference>
<dbReference type="eggNOG" id="ENOG5032RKH">
    <property type="taxonomic scope" value="Bacteria"/>
</dbReference>
<sequence length="134" mass="15625">MDYYRELDDEMEFVPLIPSVVYERKANLVLVPGDELEGCAARQNKAYPMGPPPSKTPSKSAQKMTKGAEAKMVSPNSIQPCKFRYTYVWLKNGREFWIWPTYIDRYTLAGFRWTGRGWAYFGIDLNKIDEFICY</sequence>
<evidence type="ECO:0000313" key="4">
    <source>
        <dbReference type="EMBL" id="SFF51581.1"/>
    </source>
</evidence>
<evidence type="ECO:0008006" key="7">
    <source>
        <dbReference type="Google" id="ProtNLM"/>
    </source>
</evidence>
<reference evidence="4 5" key="1">
    <citation type="submission" date="2016-10" db="EMBL/GenBank/DDBJ databases">
        <authorList>
            <person name="de Groot N.N."/>
        </authorList>
    </citation>
    <scope>NUCLEOTIDE SEQUENCE [LARGE SCALE GENOMIC DNA]</scope>
    <source>
        <strain evidence="4 5">NLAE-zl-G419</strain>
    </source>
</reference>
<evidence type="ECO:0000313" key="3">
    <source>
        <dbReference type="EMBL" id="PWL53470.1"/>
    </source>
</evidence>
<dbReference type="Proteomes" id="UP000182135">
    <property type="component" value="Unassembled WGS sequence"/>
</dbReference>
<protein>
    <recommendedName>
        <fullName evidence="7">Transporter</fullName>
    </recommendedName>
</protein>
<evidence type="ECO:0000256" key="1">
    <source>
        <dbReference type="SAM" id="MobiDB-lite"/>
    </source>
</evidence>
<organism evidence="4 5">
    <name type="scientific">Clostridium cadaveris</name>
    <dbReference type="NCBI Taxonomy" id="1529"/>
    <lineage>
        <taxon>Bacteria</taxon>
        <taxon>Bacillati</taxon>
        <taxon>Bacillota</taxon>
        <taxon>Clostridia</taxon>
        <taxon>Eubacteriales</taxon>
        <taxon>Clostridiaceae</taxon>
        <taxon>Clostridium</taxon>
    </lineage>
</organism>
<evidence type="ECO:0000313" key="6">
    <source>
        <dbReference type="Proteomes" id="UP000246114"/>
    </source>
</evidence>